<dbReference type="Proteomes" id="UP001291623">
    <property type="component" value="Unassembled WGS sequence"/>
</dbReference>
<accession>A0AAE1RLG8</accession>
<sequence length="78" mass="9233">MSINIQAGFRKANLDREFFVKSRMDDYELEDGWTQPPSKANFQHLLLNPQMKTLQKCKKRMEMKKEGREEQDQVLASV</sequence>
<evidence type="ECO:0000313" key="2">
    <source>
        <dbReference type="Proteomes" id="UP001291623"/>
    </source>
</evidence>
<gene>
    <name evidence="1" type="ORF">RND71_028675</name>
</gene>
<keyword evidence="2" id="KW-1185">Reference proteome</keyword>
<comment type="caution">
    <text evidence="1">The sequence shown here is derived from an EMBL/GenBank/DDBJ whole genome shotgun (WGS) entry which is preliminary data.</text>
</comment>
<dbReference type="EMBL" id="JAVYJV010000015">
    <property type="protein sequence ID" value="KAK4353157.1"/>
    <property type="molecule type" value="Genomic_DNA"/>
</dbReference>
<evidence type="ECO:0000313" key="1">
    <source>
        <dbReference type="EMBL" id="KAK4353157.1"/>
    </source>
</evidence>
<dbReference type="AlphaFoldDB" id="A0AAE1RLG8"/>
<name>A0AAE1RLG8_9SOLA</name>
<proteinExistence type="predicted"/>
<organism evidence="1 2">
    <name type="scientific">Anisodus tanguticus</name>
    <dbReference type="NCBI Taxonomy" id="243964"/>
    <lineage>
        <taxon>Eukaryota</taxon>
        <taxon>Viridiplantae</taxon>
        <taxon>Streptophyta</taxon>
        <taxon>Embryophyta</taxon>
        <taxon>Tracheophyta</taxon>
        <taxon>Spermatophyta</taxon>
        <taxon>Magnoliopsida</taxon>
        <taxon>eudicotyledons</taxon>
        <taxon>Gunneridae</taxon>
        <taxon>Pentapetalae</taxon>
        <taxon>asterids</taxon>
        <taxon>lamiids</taxon>
        <taxon>Solanales</taxon>
        <taxon>Solanaceae</taxon>
        <taxon>Solanoideae</taxon>
        <taxon>Hyoscyameae</taxon>
        <taxon>Anisodus</taxon>
    </lineage>
</organism>
<reference evidence="1" key="1">
    <citation type="submission" date="2023-12" db="EMBL/GenBank/DDBJ databases">
        <title>Genome assembly of Anisodus tanguticus.</title>
        <authorList>
            <person name="Wang Y.-J."/>
        </authorList>
    </citation>
    <scope>NUCLEOTIDE SEQUENCE</scope>
    <source>
        <strain evidence="1">KB-2021</strain>
        <tissue evidence="1">Leaf</tissue>
    </source>
</reference>
<protein>
    <submittedName>
        <fullName evidence="1">Uncharacterized protein</fullName>
    </submittedName>
</protein>